<reference evidence="10" key="1">
    <citation type="submission" date="2021-01" db="EMBL/GenBank/DDBJ databases">
        <title>Fulvivirga kasyanovii gen. nov., sp nov., a novel member of the phylum Bacteroidetes isolated from seawater in a mussel farm.</title>
        <authorList>
            <person name="Zhao L.-H."/>
            <person name="Wang Z.-J."/>
        </authorList>
    </citation>
    <scope>NUCLEOTIDE SEQUENCE</scope>
    <source>
        <strain evidence="10">2943</strain>
    </source>
</reference>
<evidence type="ECO:0000259" key="9">
    <source>
        <dbReference type="Pfam" id="PF25183"/>
    </source>
</evidence>
<dbReference type="PANTHER" id="PTHR30069:SF46">
    <property type="entry name" value="OAR PROTEIN"/>
    <property type="match status" value="1"/>
</dbReference>
<keyword evidence="10" id="KW-0675">Receptor</keyword>
<feature type="domain" description="TonB-dependent transporter Oar-like beta-barrel" evidence="9">
    <location>
        <begin position="246"/>
        <end position="1025"/>
    </location>
</feature>
<dbReference type="InterPro" id="IPR039426">
    <property type="entry name" value="TonB-dep_rcpt-like"/>
</dbReference>
<evidence type="ECO:0000313" key="10">
    <source>
        <dbReference type="EMBL" id="MBL3654915.1"/>
    </source>
</evidence>
<evidence type="ECO:0000256" key="4">
    <source>
        <dbReference type="ARBA" id="ARBA00022692"/>
    </source>
</evidence>
<evidence type="ECO:0000256" key="7">
    <source>
        <dbReference type="SAM" id="MobiDB-lite"/>
    </source>
</evidence>
<feature type="chain" id="PRO_5037667138" evidence="8">
    <location>
        <begin position="19"/>
        <end position="1088"/>
    </location>
</feature>
<gene>
    <name evidence="10" type="ORF">JL102_02135</name>
</gene>
<keyword evidence="8" id="KW-0732">Signal</keyword>
<keyword evidence="6" id="KW-0998">Cell outer membrane</keyword>
<dbReference type="AlphaFoldDB" id="A0A937F5Y6"/>
<dbReference type="InterPro" id="IPR008969">
    <property type="entry name" value="CarboxyPept-like_regulatory"/>
</dbReference>
<dbReference type="Gene3D" id="2.170.130.10">
    <property type="entry name" value="TonB-dependent receptor, plug domain"/>
    <property type="match status" value="1"/>
</dbReference>
<dbReference type="InterPro" id="IPR057601">
    <property type="entry name" value="Oar-like_b-barrel"/>
</dbReference>
<keyword evidence="5" id="KW-0472">Membrane</keyword>
<evidence type="ECO:0000256" key="3">
    <source>
        <dbReference type="ARBA" id="ARBA00022452"/>
    </source>
</evidence>
<dbReference type="GO" id="GO:0044718">
    <property type="term" value="P:siderophore transmembrane transport"/>
    <property type="evidence" value="ECO:0007669"/>
    <property type="project" value="TreeGrafter"/>
</dbReference>
<keyword evidence="2" id="KW-0813">Transport</keyword>
<comment type="caution">
    <text evidence="10">The sequence shown here is derived from an EMBL/GenBank/DDBJ whole genome shotgun (WGS) entry which is preliminary data.</text>
</comment>
<feature type="signal peptide" evidence="8">
    <location>
        <begin position="1"/>
        <end position="18"/>
    </location>
</feature>
<sequence>MKQFLQLIIFSLSFIMIAQVGFSQGVTTAAINGRVVDANKEPLPGATVVAVHVPTGTKYGAITNVEGYYYFPTVRVGGPYKITSSFVGYSEKIKEGISLALGEKLAVDFVMQDESQTLEEVTITADVDETMNSGRTGATTEVSESTIEKNPSISRSISDFARLTPQAAQGVGNGGTSISGRNSRYNNVTIDGAVNNDAFGLNADGQPGSNAGTEPISLDAIKEVSIQVAPYDVTQGSFTGGGINAVTRSGSNEFEGSVYYYTRNENLTGKTIEDNPQKQPPFFNKQYGFRVGGPLVKNKLFFFTSVEKQREETPFTVNLVDQNTLDRYGDNVPSNVSNISVETAQSVKDYLLENYDYDAGSYGAFTPKTENTKLFGRLDWNINNKNQLTLRHNYVKSSQDNISRSQNELQFTNNGYVADFLSNSTILELTSRFSENISNNLILGYSSVENIRNIEDQTADKLFPQVEIDLFDGTTILAGTQRSSVGNELYQDIWQLTDNLTIFKNKHVITVGTHNELFKIKNSFVNRYNGHYEYDGIDNFLNNSTDGRNGRFRTAYSLDYFNDRFQPVELSFLQTGFYIQDEWEVSPNVKLTGGLRLDIPFFLDDPSYNQQFDNDFGLDTRDLPSGQLLWSPRVGFNYDVKGDKTLQLRGGAGIFTGRIPFVWVSNQYTNSGASFGLISVSGRDGNSVPLAPDGNRTLEYYYANQLGVDVNDPAVENAIQELISSDAGASEINVMDPDYKLPQIFRMNLAMDVKLPYGVIGTVEGIFSKGINETKYENINLTDPDEVLPAEGNRPVQSSRLQNPEFGNVLLITNTNQGYQYSISGVLKKTWMDKLSSFIAYTYGVSKDVNSGTHTTALSGWEYNPTPGYSNVSNLSYSQWDLRHRVVGNLNYTQNWSNFTSTSIGLYYNGQSGAPFTYMVNGDLNGDGAYGNDQAYIPASQNEIILQPGDDDNRTPDQIWNELNAFIEGHDYLRENRGKIAERNGARTPWYNRFDLRVMQEFKVMVKDKKNRIQLTMDIENVGNLLNKDWGRAYSVSYGTYNLLQFRGIDEATGRGIYRYSDREDPWNVDNLASVWRMQLGLRYIFGN</sequence>
<dbReference type="SUPFAM" id="SSF56935">
    <property type="entry name" value="Porins"/>
    <property type="match status" value="1"/>
</dbReference>
<organism evidence="10 11">
    <name type="scientific">Fulvivirga sediminis</name>
    <dbReference type="NCBI Taxonomy" id="2803949"/>
    <lineage>
        <taxon>Bacteria</taxon>
        <taxon>Pseudomonadati</taxon>
        <taxon>Bacteroidota</taxon>
        <taxon>Cytophagia</taxon>
        <taxon>Cytophagales</taxon>
        <taxon>Fulvivirgaceae</taxon>
        <taxon>Fulvivirga</taxon>
    </lineage>
</organism>
<accession>A0A937F5Y6</accession>
<dbReference type="InterPro" id="IPR036942">
    <property type="entry name" value="Beta-barrel_TonB_sf"/>
</dbReference>
<dbReference type="InterPro" id="IPR037066">
    <property type="entry name" value="Plug_dom_sf"/>
</dbReference>
<dbReference type="EMBL" id="JAESIY010000001">
    <property type="protein sequence ID" value="MBL3654915.1"/>
    <property type="molecule type" value="Genomic_DNA"/>
</dbReference>
<dbReference type="GO" id="GO:0009279">
    <property type="term" value="C:cell outer membrane"/>
    <property type="evidence" value="ECO:0007669"/>
    <property type="project" value="UniProtKB-SubCell"/>
</dbReference>
<evidence type="ECO:0000256" key="6">
    <source>
        <dbReference type="ARBA" id="ARBA00023237"/>
    </source>
</evidence>
<evidence type="ECO:0000256" key="5">
    <source>
        <dbReference type="ARBA" id="ARBA00023136"/>
    </source>
</evidence>
<evidence type="ECO:0000256" key="2">
    <source>
        <dbReference type="ARBA" id="ARBA00022448"/>
    </source>
</evidence>
<dbReference type="Gene3D" id="2.40.170.20">
    <property type="entry name" value="TonB-dependent receptor, beta-barrel domain"/>
    <property type="match status" value="1"/>
</dbReference>
<dbReference type="PANTHER" id="PTHR30069">
    <property type="entry name" value="TONB-DEPENDENT OUTER MEMBRANE RECEPTOR"/>
    <property type="match status" value="1"/>
</dbReference>
<dbReference type="RefSeq" id="WP_202242025.1">
    <property type="nucleotide sequence ID" value="NZ_JAESIY010000001.1"/>
</dbReference>
<evidence type="ECO:0000313" key="11">
    <source>
        <dbReference type="Proteomes" id="UP000659388"/>
    </source>
</evidence>
<keyword evidence="4" id="KW-0812">Transmembrane</keyword>
<evidence type="ECO:0000256" key="1">
    <source>
        <dbReference type="ARBA" id="ARBA00004571"/>
    </source>
</evidence>
<comment type="subcellular location">
    <subcellularLocation>
        <location evidence="1">Cell outer membrane</location>
        <topology evidence="1">Multi-pass membrane protein</topology>
    </subcellularLocation>
</comment>
<feature type="region of interest" description="Disordered" evidence="7">
    <location>
        <begin position="131"/>
        <end position="151"/>
    </location>
</feature>
<dbReference type="GO" id="GO:0015344">
    <property type="term" value="F:siderophore uptake transmembrane transporter activity"/>
    <property type="evidence" value="ECO:0007669"/>
    <property type="project" value="TreeGrafter"/>
</dbReference>
<proteinExistence type="predicted"/>
<dbReference type="Gene3D" id="2.60.40.1120">
    <property type="entry name" value="Carboxypeptidase-like, regulatory domain"/>
    <property type="match status" value="1"/>
</dbReference>
<dbReference type="Pfam" id="PF13620">
    <property type="entry name" value="CarboxypepD_reg"/>
    <property type="match status" value="1"/>
</dbReference>
<keyword evidence="3" id="KW-1134">Transmembrane beta strand</keyword>
<evidence type="ECO:0000256" key="8">
    <source>
        <dbReference type="SAM" id="SignalP"/>
    </source>
</evidence>
<dbReference type="SUPFAM" id="SSF49464">
    <property type="entry name" value="Carboxypeptidase regulatory domain-like"/>
    <property type="match status" value="1"/>
</dbReference>
<dbReference type="Pfam" id="PF25183">
    <property type="entry name" value="OMP_b-brl_4"/>
    <property type="match status" value="1"/>
</dbReference>
<name>A0A937F5Y6_9BACT</name>
<dbReference type="Proteomes" id="UP000659388">
    <property type="component" value="Unassembled WGS sequence"/>
</dbReference>
<keyword evidence="11" id="KW-1185">Reference proteome</keyword>
<protein>
    <submittedName>
        <fullName evidence="10">TonB-dependent receptor</fullName>
    </submittedName>
</protein>